<evidence type="ECO:0000313" key="4">
    <source>
        <dbReference type="EMBL" id="EMA54738.1"/>
    </source>
</evidence>
<dbReference type="Gene3D" id="1.20.120.1760">
    <property type="match status" value="1"/>
</dbReference>
<reference evidence="4 5" key="1">
    <citation type="journal article" date="2014" name="PLoS Genet.">
        <title>Phylogenetically driven sequencing of extremely halophilic archaea reveals strategies for static and dynamic osmo-response.</title>
        <authorList>
            <person name="Becker E.A."/>
            <person name="Seitzer P.M."/>
            <person name="Tritt A."/>
            <person name="Larsen D."/>
            <person name="Krusor M."/>
            <person name="Yao A.I."/>
            <person name="Wu D."/>
            <person name="Madern D."/>
            <person name="Eisen J.A."/>
            <person name="Darling A.E."/>
            <person name="Facciotti M.T."/>
        </authorList>
    </citation>
    <scope>NUCLEOTIDE SEQUENCE [LARGE SCALE GENOMIC DNA]</scope>
    <source>
        <strain evidence="4 5">JCM 13552</strain>
    </source>
</reference>
<sequence length="255" mass="27482">MSEGYDPVAWDRLRRQWGLTVLTAISVAIVGYLFLSDWWTRRHGIQWTATAGIVLTYELWLLWRYLGQNRCESAGLLLDSLGIATAATLARGLLTAAVAGFIVLPEPTGRAAWLPAGLYVVAVALDRVDGRLARQYGETTMLGAKLDLEFDGLSLLVAGLLGIVYGTLPVWYLAVGLARPAFVIGRSLHRRRGGTVGSIPPSTVRRPLTGVQMVVCSVALVPIVPPTVSTALATVAMIPFVGVFARDFHSVVQGE</sequence>
<dbReference type="Pfam" id="PF01066">
    <property type="entry name" value="CDP-OH_P_transf"/>
    <property type="match status" value="1"/>
</dbReference>
<keyword evidence="1 2" id="KW-0808">Transferase</keyword>
<evidence type="ECO:0000256" key="3">
    <source>
        <dbReference type="SAM" id="Phobius"/>
    </source>
</evidence>
<keyword evidence="3" id="KW-0812">Transmembrane</keyword>
<dbReference type="PATRIC" id="fig|1227457.3.peg.1083"/>
<evidence type="ECO:0000256" key="1">
    <source>
        <dbReference type="ARBA" id="ARBA00022679"/>
    </source>
</evidence>
<feature type="transmembrane region" description="Helical" evidence="3">
    <location>
        <begin position="155"/>
        <end position="182"/>
    </location>
</feature>
<dbReference type="PROSITE" id="PS00379">
    <property type="entry name" value="CDP_ALCOHOL_P_TRANSF"/>
    <property type="match status" value="1"/>
</dbReference>
<keyword evidence="3" id="KW-0472">Membrane</keyword>
<dbReference type="STRING" id="1227457.C451_06145"/>
<dbReference type="GO" id="GO:0016020">
    <property type="term" value="C:membrane"/>
    <property type="evidence" value="ECO:0007669"/>
    <property type="project" value="InterPro"/>
</dbReference>
<proteinExistence type="inferred from homology"/>
<dbReference type="GO" id="GO:0016780">
    <property type="term" value="F:phosphotransferase activity, for other substituted phosphate groups"/>
    <property type="evidence" value="ECO:0007669"/>
    <property type="project" value="InterPro"/>
</dbReference>
<dbReference type="RefSeq" id="WP_007738764.1">
    <property type="nucleotide sequence ID" value="NZ_AOMF01000133.1"/>
</dbReference>
<dbReference type="Proteomes" id="UP000011680">
    <property type="component" value="Unassembled WGS sequence"/>
</dbReference>
<organism evidence="4 5">
    <name type="scientific">Halococcus thailandensis JCM 13552</name>
    <dbReference type="NCBI Taxonomy" id="1227457"/>
    <lineage>
        <taxon>Archaea</taxon>
        <taxon>Methanobacteriati</taxon>
        <taxon>Methanobacteriota</taxon>
        <taxon>Stenosarchaea group</taxon>
        <taxon>Halobacteria</taxon>
        <taxon>Halobacteriales</taxon>
        <taxon>Halococcaceae</taxon>
        <taxon>Halococcus</taxon>
    </lineage>
</organism>
<dbReference type="EMBL" id="AOMF01000133">
    <property type="protein sequence ID" value="EMA54738.1"/>
    <property type="molecule type" value="Genomic_DNA"/>
</dbReference>
<keyword evidence="5" id="KW-1185">Reference proteome</keyword>
<dbReference type="InterPro" id="IPR048254">
    <property type="entry name" value="CDP_ALCOHOL_P_TRANSF_CS"/>
</dbReference>
<name>M0NAY8_9EURY</name>
<evidence type="ECO:0000256" key="2">
    <source>
        <dbReference type="RuleBase" id="RU003750"/>
    </source>
</evidence>
<dbReference type="InterPro" id="IPR000462">
    <property type="entry name" value="CDP-OH_P_trans"/>
</dbReference>
<dbReference type="InterPro" id="IPR043130">
    <property type="entry name" value="CDP-OH_PTrfase_TM_dom"/>
</dbReference>
<dbReference type="GO" id="GO:0008654">
    <property type="term" value="P:phospholipid biosynthetic process"/>
    <property type="evidence" value="ECO:0007669"/>
    <property type="project" value="InterPro"/>
</dbReference>
<dbReference type="AlphaFoldDB" id="M0NAY8"/>
<feature type="transmembrane region" description="Helical" evidence="3">
    <location>
        <begin position="17"/>
        <end position="35"/>
    </location>
</feature>
<evidence type="ECO:0000313" key="5">
    <source>
        <dbReference type="Proteomes" id="UP000011680"/>
    </source>
</evidence>
<feature type="transmembrane region" description="Helical" evidence="3">
    <location>
        <begin position="83"/>
        <end position="104"/>
    </location>
</feature>
<dbReference type="eggNOG" id="arCOG00672">
    <property type="taxonomic scope" value="Archaea"/>
</dbReference>
<gene>
    <name evidence="4" type="ORF">C451_06145</name>
</gene>
<protein>
    <submittedName>
        <fullName evidence="4">CDP-diacylglycerol--glycerol-3-phosphate 3-phosphatidyltransferase</fullName>
    </submittedName>
</protein>
<accession>M0NAY8</accession>
<feature type="transmembrane region" description="Helical" evidence="3">
    <location>
        <begin position="47"/>
        <end position="63"/>
    </location>
</feature>
<comment type="caution">
    <text evidence="4">The sequence shown here is derived from an EMBL/GenBank/DDBJ whole genome shotgun (WGS) entry which is preliminary data.</text>
</comment>
<keyword evidence="3" id="KW-1133">Transmembrane helix</keyword>
<comment type="similarity">
    <text evidence="2">Belongs to the CDP-alcohol phosphatidyltransferase class-I family.</text>
</comment>